<dbReference type="InterPro" id="IPR003399">
    <property type="entry name" value="Mce/MlaD"/>
</dbReference>
<dbReference type="EMBL" id="AP025943">
    <property type="protein sequence ID" value="BDL44177.1"/>
    <property type="molecule type" value="Genomic_DNA"/>
</dbReference>
<organism evidence="3 4">
    <name type="scientific">Akkermansia biwaensis</name>
    <dbReference type="NCBI Taxonomy" id="2946555"/>
    <lineage>
        <taxon>Bacteria</taxon>
        <taxon>Pseudomonadati</taxon>
        <taxon>Verrucomicrobiota</taxon>
        <taxon>Verrucomicrobiia</taxon>
        <taxon>Verrucomicrobiales</taxon>
        <taxon>Akkermansiaceae</taxon>
        <taxon>Akkermansia</taxon>
    </lineage>
</organism>
<dbReference type="PANTHER" id="PTHR33371:SF4">
    <property type="entry name" value="INTERMEMBRANE PHOSPHOLIPID TRANSPORT SYSTEM BINDING PROTEIN MLAD"/>
    <property type="match status" value="1"/>
</dbReference>
<evidence type="ECO:0000313" key="3">
    <source>
        <dbReference type="EMBL" id="BDL44177.1"/>
    </source>
</evidence>
<feature type="transmembrane region" description="Helical" evidence="1">
    <location>
        <begin position="12"/>
        <end position="32"/>
    </location>
</feature>
<gene>
    <name evidence="3" type="ORF">Abiwalacus_17510</name>
</gene>
<keyword evidence="1" id="KW-0812">Transmembrane</keyword>
<evidence type="ECO:0000313" key="4">
    <source>
        <dbReference type="Proteomes" id="UP001062263"/>
    </source>
</evidence>
<dbReference type="PANTHER" id="PTHR33371">
    <property type="entry name" value="INTERMEMBRANE PHOSPHOLIPID TRANSPORT SYSTEM BINDING PROTEIN MLAD-RELATED"/>
    <property type="match status" value="1"/>
</dbReference>
<dbReference type="RefSeq" id="WP_215436151.1">
    <property type="nucleotide sequence ID" value="NZ_AP025943.1"/>
</dbReference>
<sequence>MKQKLKPETWVGIFLIAGILMILGVILGFGGLKTTKEQTYPINIIFKDSAGLIKDSQIRLGGVSVGKVTKAPELLPSGNEVMLEASIQRGVKIQVGSVFRIDMQNILGDKYIEIVPPSPPTDQYIQPHETIMGQAESDISKLKNNAVVASEEILAILKRIEKNSGNIDEALLNISEAAKGLSQTTKIINESLLDKENLQYVKGVLMNMDKTGKELPGLMEETRTSVAAMKETIRNARKIIDGVESRLEGLDPAIKEIPSTLTALRKASDHIASVTADARKNQGFLGLLLYDARFRANAQEFIRNLRDYGILRYRNPNEPQIKADPRGGFSGSRR</sequence>
<dbReference type="InterPro" id="IPR052336">
    <property type="entry name" value="MlaD_Phospholipid_Transporter"/>
</dbReference>
<feature type="domain" description="Mce/MlaD" evidence="2">
    <location>
        <begin position="38"/>
        <end position="117"/>
    </location>
</feature>
<evidence type="ECO:0000256" key="1">
    <source>
        <dbReference type="SAM" id="Phobius"/>
    </source>
</evidence>
<dbReference type="Proteomes" id="UP001062263">
    <property type="component" value="Chromosome"/>
</dbReference>
<keyword evidence="1" id="KW-1133">Transmembrane helix</keyword>
<reference evidence="3" key="1">
    <citation type="submission" date="2022-06" db="EMBL/GenBank/DDBJ databases">
        <title>Akkermansia biwalacus sp. nov., an anaerobic mucin-degrading bacterium isolated from human intestine.</title>
        <authorList>
            <person name="Kobayashi Y."/>
            <person name="Inoue S."/>
            <person name="Kawahara T."/>
            <person name="Kohda N."/>
        </authorList>
    </citation>
    <scope>NUCLEOTIDE SEQUENCE</scope>
    <source>
        <strain evidence="3">WON2089</strain>
    </source>
</reference>
<protein>
    <submittedName>
        <fullName evidence="3">Mce-related protein</fullName>
    </submittedName>
</protein>
<dbReference type="Pfam" id="PF02470">
    <property type="entry name" value="MlaD"/>
    <property type="match status" value="1"/>
</dbReference>
<accession>A0ABM7ZHI2</accession>
<keyword evidence="1" id="KW-0472">Membrane</keyword>
<name>A0ABM7ZHI2_9BACT</name>
<evidence type="ECO:0000259" key="2">
    <source>
        <dbReference type="Pfam" id="PF02470"/>
    </source>
</evidence>
<proteinExistence type="predicted"/>
<keyword evidence="4" id="KW-1185">Reference proteome</keyword>